<organism evidence="2 3">
    <name type="scientific">Rhodococcus jostii (strain RHA1)</name>
    <dbReference type="NCBI Taxonomy" id="101510"/>
    <lineage>
        <taxon>Bacteria</taxon>
        <taxon>Bacillati</taxon>
        <taxon>Actinomycetota</taxon>
        <taxon>Actinomycetes</taxon>
        <taxon>Mycobacteriales</taxon>
        <taxon>Nocardiaceae</taxon>
        <taxon>Rhodococcus</taxon>
    </lineage>
</organism>
<evidence type="ECO:0000256" key="1">
    <source>
        <dbReference type="SAM" id="MobiDB-lite"/>
    </source>
</evidence>
<protein>
    <submittedName>
        <fullName evidence="2">Uncharacterized protein</fullName>
    </submittedName>
</protein>
<accession>Q0RYQ3</accession>
<proteinExistence type="predicted"/>
<gene>
    <name evidence="2" type="ordered locus">RHA1_ro08539</name>
</gene>
<evidence type="ECO:0000313" key="3">
    <source>
        <dbReference type="Proteomes" id="UP000008710"/>
    </source>
</evidence>
<keyword evidence="2" id="KW-0614">Plasmid</keyword>
<dbReference type="Proteomes" id="UP000008710">
    <property type="component" value="Plasmid pRHL1"/>
</dbReference>
<feature type="compositionally biased region" description="Basic and acidic residues" evidence="1">
    <location>
        <begin position="32"/>
        <end position="49"/>
    </location>
</feature>
<feature type="compositionally biased region" description="Polar residues" evidence="1">
    <location>
        <begin position="1"/>
        <end position="18"/>
    </location>
</feature>
<reference evidence="3" key="1">
    <citation type="journal article" date="2006" name="Proc. Natl. Acad. Sci. U.S.A.">
        <title>The complete genome of Rhodococcus sp. RHA1 provides insights into a catabolic powerhouse.</title>
        <authorList>
            <person name="McLeod M.P."/>
            <person name="Warren R.L."/>
            <person name="Hsiao W.W.L."/>
            <person name="Araki N."/>
            <person name="Myhre M."/>
            <person name="Fernandes C."/>
            <person name="Miyazawa D."/>
            <person name="Wong W."/>
            <person name="Lillquist A.L."/>
            <person name="Wang D."/>
            <person name="Dosanjh M."/>
            <person name="Hara H."/>
            <person name="Petrescu A."/>
            <person name="Morin R.D."/>
            <person name="Yang G."/>
            <person name="Stott J.M."/>
            <person name="Schein J.E."/>
            <person name="Shin H."/>
            <person name="Smailus D."/>
            <person name="Siddiqui A.S."/>
            <person name="Marra M.A."/>
            <person name="Jones S.J.M."/>
            <person name="Holt R."/>
            <person name="Brinkman F.S.L."/>
            <person name="Miyauchi K."/>
            <person name="Fukuda M."/>
            <person name="Davies J.E."/>
            <person name="Mohn W.W."/>
            <person name="Eltis L.D."/>
        </authorList>
    </citation>
    <scope>NUCLEOTIDE SEQUENCE [LARGE SCALE GENOMIC DNA]</scope>
    <source>
        <strain evidence="3">RHA1</strain>
    </source>
</reference>
<dbReference type="KEGG" id="rha:RHA1_ro08539"/>
<dbReference type="EMBL" id="CP000432">
    <property type="protein sequence ID" value="ABG99583.1"/>
    <property type="molecule type" value="Genomic_DNA"/>
</dbReference>
<dbReference type="HOGENOM" id="CLU_899793_0_0_11"/>
<evidence type="ECO:0000313" key="2">
    <source>
        <dbReference type="EMBL" id="ABG99583.1"/>
    </source>
</evidence>
<sequence length="309" mass="31344">MLSHAVTTSPGCVAASSQHRTHPPCPGIGRPRPRDRAQKSRRSGADRCQARVEFASPSQDFVQNPTSGMPDPFLTRRGTHRKGPAMFPEFVKSAARVAADTPAPPVTGSIMKHTGLRAAVCVGATVPLVLFGDGIASAAGTVEMYGNAGEVEVYVTDGTPGENCLVDDNGYTFGGVVDDAGFLAILIPAEPGDHQVTLACDSSGGYGQWVTVTPTGPGPGPAPAPAPGPAQGYFVNIYGGPGGADIFIAGAAPGETCVATTDANEALFLDGVVDDTGSLTLYFGTPPGEQTVTVVCDSSGAVAATVTVT</sequence>
<feature type="region of interest" description="Disordered" evidence="1">
    <location>
        <begin position="1"/>
        <end position="49"/>
    </location>
</feature>
<dbReference type="AlphaFoldDB" id="Q0RYQ3"/>
<geneLocation type="plasmid" evidence="2 3">
    <name>pRHL1</name>
</geneLocation>
<name>Q0RYQ3_RHOJR</name>